<dbReference type="InterPro" id="IPR001478">
    <property type="entry name" value="PDZ"/>
</dbReference>
<evidence type="ECO:0000313" key="7">
    <source>
        <dbReference type="EMBL" id="THU44004.1"/>
    </source>
</evidence>
<gene>
    <name evidence="7" type="ORF">C4D60_Mb02t02800</name>
</gene>
<keyword evidence="3" id="KW-0378">Hydrolase</keyword>
<accession>A0A4S8I976</accession>
<name>A0A4S8I976_MUSBA</name>
<dbReference type="AlphaFoldDB" id="A0A4S8I976"/>
<dbReference type="SUPFAM" id="SSF50156">
    <property type="entry name" value="PDZ domain-like"/>
    <property type="match status" value="1"/>
</dbReference>
<dbReference type="Pfam" id="PF13180">
    <property type="entry name" value="PDZ_2"/>
    <property type="match status" value="1"/>
</dbReference>
<dbReference type="EMBL" id="PYDT01000011">
    <property type="protein sequence ID" value="THU44004.1"/>
    <property type="molecule type" value="Genomic_DNA"/>
</dbReference>
<dbReference type="STRING" id="52838.A0A4S8I976"/>
<keyword evidence="8" id="KW-1185">Reference proteome</keyword>
<dbReference type="Pfam" id="PF13365">
    <property type="entry name" value="Trypsin_2"/>
    <property type="match status" value="1"/>
</dbReference>
<evidence type="ECO:0000259" key="5">
    <source>
        <dbReference type="Pfam" id="PF13180"/>
    </source>
</evidence>
<proteinExistence type="inferred from homology"/>
<evidence type="ECO:0000259" key="6">
    <source>
        <dbReference type="Pfam" id="PF17815"/>
    </source>
</evidence>
<evidence type="ECO:0000256" key="4">
    <source>
        <dbReference type="ARBA" id="ARBA00022825"/>
    </source>
</evidence>
<dbReference type="Gene3D" id="2.30.42.10">
    <property type="match status" value="1"/>
</dbReference>
<dbReference type="GO" id="GO:0006508">
    <property type="term" value="P:proteolysis"/>
    <property type="evidence" value="ECO:0007669"/>
    <property type="project" value="UniProtKB-KW"/>
</dbReference>
<dbReference type="InterPro" id="IPR043504">
    <property type="entry name" value="Peptidase_S1_PA_chymotrypsin"/>
</dbReference>
<dbReference type="InterPro" id="IPR009003">
    <property type="entry name" value="Peptidase_S1_PA"/>
</dbReference>
<protein>
    <recommendedName>
        <fullName evidence="9">Protease Do-like PDZ domain-containing protein</fullName>
    </recommendedName>
</protein>
<keyword evidence="2" id="KW-0645">Protease</keyword>
<evidence type="ECO:0000256" key="2">
    <source>
        <dbReference type="ARBA" id="ARBA00022670"/>
    </source>
</evidence>
<reference evidence="7 8" key="1">
    <citation type="journal article" date="2019" name="Nat. Plants">
        <title>Genome sequencing of Musa balbisiana reveals subgenome evolution and function divergence in polyploid bananas.</title>
        <authorList>
            <person name="Yao X."/>
        </authorList>
    </citation>
    <scope>NUCLEOTIDE SEQUENCE [LARGE SCALE GENOMIC DNA]</scope>
    <source>
        <strain evidence="8">cv. DH-PKW</strain>
        <tissue evidence="7">Leaves</tissue>
    </source>
</reference>
<evidence type="ECO:0000256" key="3">
    <source>
        <dbReference type="ARBA" id="ARBA00022801"/>
    </source>
</evidence>
<organism evidence="7 8">
    <name type="scientific">Musa balbisiana</name>
    <name type="common">Banana</name>
    <dbReference type="NCBI Taxonomy" id="52838"/>
    <lineage>
        <taxon>Eukaryota</taxon>
        <taxon>Viridiplantae</taxon>
        <taxon>Streptophyta</taxon>
        <taxon>Embryophyta</taxon>
        <taxon>Tracheophyta</taxon>
        <taxon>Spermatophyta</taxon>
        <taxon>Magnoliopsida</taxon>
        <taxon>Liliopsida</taxon>
        <taxon>Zingiberales</taxon>
        <taxon>Musaceae</taxon>
        <taxon>Musa</taxon>
    </lineage>
</organism>
<keyword evidence="4" id="KW-0720">Serine protease</keyword>
<dbReference type="Gene3D" id="2.40.10.10">
    <property type="entry name" value="Trypsin-like serine proteases"/>
    <property type="match status" value="2"/>
</dbReference>
<evidence type="ECO:0000313" key="8">
    <source>
        <dbReference type="Proteomes" id="UP000317650"/>
    </source>
</evidence>
<feature type="domain" description="Protease Do-like PDZ" evidence="6">
    <location>
        <begin position="403"/>
        <end position="523"/>
    </location>
</feature>
<dbReference type="Proteomes" id="UP000317650">
    <property type="component" value="Chromosome 2"/>
</dbReference>
<comment type="caution">
    <text evidence="7">The sequence shown here is derived from an EMBL/GenBank/DDBJ whole genome shotgun (WGS) entry which is preliminary data.</text>
</comment>
<sequence>MLASLRRFSSLRRAPPLCRPSLPRPTRPILRPPTLLPPLARCLAPFSLLSTTAPFEGVAGGDASPYAVSEVDEEPASHRCTDAYAAIELALDSVVKVFTVSSSPNYFLPWQNKAQRESMGSGFVIPGRRIVTNAHVVADHTFVLVRKHGSPTKYRAEVQAVGHECDLALLTVDSKEFWDGMNFLELGDIPYLQEAVAVVGYPQGGDNISVTKGVVSRVEPTQYVHGAAQLMAIQIDAAINPGNSGGPAIMGDKVAGVAFQNLSGAENIGYIIPVPIIKHFIAGVEEKGIYVGFCSLGLSCQSTENVQLREHFHMLPEMTGVLVSKINPLSDAHKVLKKDDIILAFDGVPIANDGSVPFRNRERITFDHLVSMKKPGETAILSVLRDGIEQEFSISLRPLQPLVPVHQFDKLPSYYIFAGLVFVPLTQPYLHEYGEDWYNTSPRRLCERALRELPKRAGEQLVILSQVLMDDINAGYERLSEFQVKKVNDVEVENLKHLCGLIEGCTEESIRLDLDDERVIVLKL</sequence>
<dbReference type="Pfam" id="PF17815">
    <property type="entry name" value="PDZ_3"/>
    <property type="match status" value="1"/>
</dbReference>
<dbReference type="InterPro" id="IPR001940">
    <property type="entry name" value="Peptidase_S1C"/>
</dbReference>
<dbReference type="GO" id="GO:0004252">
    <property type="term" value="F:serine-type endopeptidase activity"/>
    <property type="evidence" value="ECO:0007669"/>
    <property type="project" value="InterPro"/>
</dbReference>
<dbReference type="InterPro" id="IPR046449">
    <property type="entry name" value="DEGP_PDZ_sf"/>
</dbReference>
<dbReference type="PRINTS" id="PR00834">
    <property type="entry name" value="PROTEASES2C"/>
</dbReference>
<dbReference type="InterPro" id="IPR036034">
    <property type="entry name" value="PDZ_sf"/>
</dbReference>
<evidence type="ECO:0000256" key="1">
    <source>
        <dbReference type="ARBA" id="ARBA00010541"/>
    </source>
</evidence>
<comment type="similarity">
    <text evidence="1">Belongs to the peptidase S1C family.</text>
</comment>
<dbReference type="InterPro" id="IPR041517">
    <property type="entry name" value="DEGP_PDZ"/>
</dbReference>
<dbReference type="PANTHER" id="PTHR45980:SF9">
    <property type="entry name" value="PROTEASE DO-LIKE 10, MITOCHONDRIAL-RELATED"/>
    <property type="match status" value="1"/>
</dbReference>
<dbReference type="SUPFAM" id="SSF50494">
    <property type="entry name" value="Trypsin-like serine proteases"/>
    <property type="match status" value="1"/>
</dbReference>
<feature type="domain" description="PDZ" evidence="5">
    <location>
        <begin position="296"/>
        <end position="396"/>
    </location>
</feature>
<evidence type="ECO:0008006" key="9">
    <source>
        <dbReference type="Google" id="ProtNLM"/>
    </source>
</evidence>
<dbReference type="PANTHER" id="PTHR45980">
    <property type="match status" value="1"/>
</dbReference>
<dbReference type="Gene3D" id="3.20.190.20">
    <property type="match status" value="1"/>
</dbReference>